<comment type="caution">
    <text evidence="1">The sequence shown here is derived from an EMBL/GenBank/DDBJ whole genome shotgun (WGS) entry which is preliminary data.</text>
</comment>
<dbReference type="AlphaFoldDB" id="A0AAE3DTA3"/>
<proteinExistence type="predicted"/>
<evidence type="ECO:0000313" key="2">
    <source>
        <dbReference type="Proteomes" id="UP001197875"/>
    </source>
</evidence>
<keyword evidence="2" id="KW-1185">Reference proteome</keyword>
<gene>
    <name evidence="1" type="ORF">LKD71_11380</name>
</gene>
<dbReference type="Pfam" id="PF12993">
    <property type="entry name" value="DUF3877"/>
    <property type="match status" value="1"/>
</dbReference>
<reference evidence="1 2" key="1">
    <citation type="submission" date="2021-10" db="EMBL/GenBank/DDBJ databases">
        <title>Anaerobic single-cell dispensing facilitates the cultivation of human gut bacteria.</title>
        <authorList>
            <person name="Afrizal A."/>
        </authorList>
    </citation>
    <scope>NUCLEOTIDE SEQUENCE [LARGE SCALE GENOMIC DNA]</scope>
    <source>
        <strain evidence="1 2">CLA-AA-H277</strain>
    </source>
</reference>
<dbReference type="EMBL" id="JAJEPR010000019">
    <property type="protein sequence ID" value="MCC2190401.1"/>
    <property type="molecule type" value="Genomic_DNA"/>
</dbReference>
<protein>
    <submittedName>
        <fullName evidence="1">DUF3877 family protein</fullName>
    </submittedName>
</protein>
<organism evidence="1 2">
    <name type="scientific">Fusicatenibacter faecihominis</name>
    <dbReference type="NCBI Taxonomy" id="2881276"/>
    <lineage>
        <taxon>Bacteria</taxon>
        <taxon>Bacillati</taxon>
        <taxon>Bacillota</taxon>
        <taxon>Clostridia</taxon>
        <taxon>Lachnospirales</taxon>
        <taxon>Lachnospiraceae</taxon>
        <taxon>Fusicatenibacter</taxon>
    </lineage>
</organism>
<evidence type="ECO:0000313" key="1">
    <source>
        <dbReference type="EMBL" id="MCC2190401.1"/>
    </source>
</evidence>
<name>A0AAE3DTA3_9FIRM</name>
<accession>A0AAE3DTA3</accession>
<dbReference type="InterPro" id="IPR024539">
    <property type="entry name" value="DUF3877"/>
</dbReference>
<dbReference type="Proteomes" id="UP001197875">
    <property type="component" value="Unassembled WGS sequence"/>
</dbReference>
<sequence>MNCEPLKKHIIDTVKEWQMKIGYRAESMKLYYPAASLAELLELPEDADKDQLNTALLIFAKEEESSLGDLTFSEKDGRWNLTVPPEGCTWIHENFQDPPFLKDFIQTITTPGNTLTEVRACFDRHALPEHPVQEADHVHDGVGRVFFYEGGAPDEYVYCVESDDFGLTYHRFTMEDYRKLL</sequence>
<dbReference type="RefSeq" id="WP_178045645.1">
    <property type="nucleotide sequence ID" value="NZ_JAJEPR010000019.1"/>
</dbReference>